<dbReference type="SUPFAM" id="SSF51445">
    <property type="entry name" value="(Trans)glycosidases"/>
    <property type="match status" value="1"/>
</dbReference>
<evidence type="ECO:0000313" key="8">
    <source>
        <dbReference type="Proteomes" id="UP001314681"/>
    </source>
</evidence>
<dbReference type="Gene3D" id="3.20.20.300">
    <property type="entry name" value="Glycoside hydrolase, family 3, N-terminal domain"/>
    <property type="match status" value="1"/>
</dbReference>
<dbReference type="InterPro" id="IPR036962">
    <property type="entry name" value="Glyco_hydro_3_N_sf"/>
</dbReference>
<dbReference type="InterPro" id="IPR001764">
    <property type="entry name" value="Glyco_hydro_3_N"/>
</dbReference>
<dbReference type="InterPro" id="IPR036881">
    <property type="entry name" value="Glyco_hydro_3_C_sf"/>
</dbReference>
<evidence type="ECO:0000256" key="5">
    <source>
        <dbReference type="ARBA" id="ARBA00023295"/>
    </source>
</evidence>
<dbReference type="Proteomes" id="UP001314681">
    <property type="component" value="Unassembled WGS sequence"/>
</dbReference>
<dbReference type="EMBL" id="JAHQCX010000013">
    <property type="protein sequence ID" value="MBU9727728.1"/>
    <property type="molecule type" value="Genomic_DNA"/>
</dbReference>
<evidence type="ECO:0000256" key="1">
    <source>
        <dbReference type="ARBA" id="ARBA00001231"/>
    </source>
</evidence>
<dbReference type="InterPro" id="IPR017853">
    <property type="entry name" value="GH"/>
</dbReference>
<evidence type="ECO:0000259" key="6">
    <source>
        <dbReference type="Pfam" id="PF00933"/>
    </source>
</evidence>
<dbReference type="Gene3D" id="3.40.50.1700">
    <property type="entry name" value="Glycoside hydrolase family 3 C-terminal domain"/>
    <property type="match status" value="1"/>
</dbReference>
<organism evidence="7 8">
    <name type="scientific">Diplocloster modestus</name>
    <dbReference type="NCBI Taxonomy" id="2850322"/>
    <lineage>
        <taxon>Bacteria</taxon>
        <taxon>Bacillati</taxon>
        <taxon>Bacillota</taxon>
        <taxon>Clostridia</taxon>
        <taxon>Lachnospirales</taxon>
        <taxon>Lachnospiraceae</taxon>
        <taxon>Diplocloster</taxon>
    </lineage>
</organism>
<evidence type="ECO:0000256" key="2">
    <source>
        <dbReference type="ARBA" id="ARBA00005336"/>
    </source>
</evidence>
<proteinExistence type="inferred from homology"/>
<evidence type="ECO:0000256" key="3">
    <source>
        <dbReference type="ARBA" id="ARBA00012663"/>
    </source>
</evidence>
<evidence type="ECO:0000313" key="7">
    <source>
        <dbReference type="EMBL" id="MBU9727728.1"/>
    </source>
</evidence>
<dbReference type="Pfam" id="PF00933">
    <property type="entry name" value="Glyco_hydro_3"/>
    <property type="match status" value="1"/>
</dbReference>
<protein>
    <recommendedName>
        <fullName evidence="3">beta-N-acetylhexosaminidase</fullName>
        <ecNumber evidence="3">3.2.1.52</ecNumber>
    </recommendedName>
</protein>
<keyword evidence="4 7" id="KW-0378">Hydrolase</keyword>
<feature type="domain" description="Glycoside hydrolase family 3 N-terminal" evidence="6">
    <location>
        <begin position="27"/>
        <end position="347"/>
    </location>
</feature>
<dbReference type="InterPro" id="IPR050226">
    <property type="entry name" value="NagZ_Beta-hexosaminidase"/>
</dbReference>
<keyword evidence="8" id="KW-1185">Reference proteome</keyword>
<dbReference type="GO" id="GO:0016787">
    <property type="term" value="F:hydrolase activity"/>
    <property type="evidence" value="ECO:0007669"/>
    <property type="project" value="UniProtKB-KW"/>
</dbReference>
<name>A0ABS6KB32_9FIRM</name>
<evidence type="ECO:0000256" key="4">
    <source>
        <dbReference type="ARBA" id="ARBA00022801"/>
    </source>
</evidence>
<comment type="caution">
    <text evidence="7">The sequence shown here is derived from an EMBL/GenBank/DDBJ whole genome shotgun (WGS) entry which is preliminary data.</text>
</comment>
<sequence length="546" mass="60681">MIDITAKPFYLNQPQADWVRQTLKTLTTEQKAGQLFCVMGGDYEPSGLLQMVQDGKVGAVLFRPAPSEVIREAYMRLDEAAPIPLLKAANLEEGGSGAVSDGTVFGWPMLTAAACEPEIVRKFALACAYEGRSAGINWTFSPVCDIDYNYRNPITNVRTYGSDPDKVLKYAGIFMRTIQENGMAACAKHFPGDGVDFRDQHLHPTYNSLPADQWYESYGEIYQSLIDDGLLSIMAGHIVQPCVTMENNPGLSYQDCLPGSLCRELLTGVLREKFGFQGVITTDATIMGGYCMAMERKKALPASVMAGSDMLVFNTCFGEDYDYMLEGIRNGLLTQERLDEAVTRILALKARLCLGEWESCQAAPMKWHRECADKAITLVKNIKPDVLPVTAKRYPQVRLICLGKDEIPEGSIRKITKAFLEKEGFAVELYDPMEDDLHGSGDLAESRLTLYMTNYEQASNQTGVRIHWCPKHALDLPRFLNEETCIFVSLANPYLLQDVPRVKTYINAYTATRTVIELVIGKLMGKSPFQGISPVDPFCGLPDARL</sequence>
<accession>A0ABS6KB32</accession>
<dbReference type="PANTHER" id="PTHR30480:SF13">
    <property type="entry name" value="BETA-HEXOSAMINIDASE"/>
    <property type="match status" value="1"/>
</dbReference>
<comment type="catalytic activity">
    <reaction evidence="1">
        <text>Hydrolysis of terminal non-reducing N-acetyl-D-hexosamine residues in N-acetyl-beta-D-hexosaminides.</text>
        <dbReference type="EC" id="3.2.1.52"/>
    </reaction>
</comment>
<reference evidence="7 8" key="1">
    <citation type="submission" date="2021-06" db="EMBL/GenBank/DDBJ databases">
        <title>Description of novel taxa of the family Lachnospiraceae.</title>
        <authorList>
            <person name="Chaplin A.V."/>
            <person name="Sokolova S.R."/>
            <person name="Pikina A.P."/>
            <person name="Korzhanova M."/>
            <person name="Belova V."/>
            <person name="Korostin D."/>
            <person name="Efimov B.A."/>
        </authorList>
    </citation>
    <scope>NUCLEOTIDE SEQUENCE [LARGE SCALE GENOMIC DNA]</scope>
    <source>
        <strain evidence="7 8">ASD4241</strain>
    </source>
</reference>
<dbReference type="EC" id="3.2.1.52" evidence="3"/>
<dbReference type="PANTHER" id="PTHR30480">
    <property type="entry name" value="BETA-HEXOSAMINIDASE-RELATED"/>
    <property type="match status" value="1"/>
</dbReference>
<comment type="similarity">
    <text evidence="2">Belongs to the glycosyl hydrolase 3 family.</text>
</comment>
<keyword evidence="5" id="KW-0326">Glycosidase</keyword>
<gene>
    <name evidence="7" type="ORF">KTH90_17090</name>
</gene>
<dbReference type="RefSeq" id="WP_158354432.1">
    <property type="nucleotide sequence ID" value="NZ_JAHQCX010000013.1"/>
</dbReference>